<dbReference type="Pfam" id="PF00717">
    <property type="entry name" value="Peptidase_S24"/>
    <property type="match status" value="1"/>
</dbReference>
<dbReference type="SMART" id="SM00530">
    <property type="entry name" value="HTH_XRE"/>
    <property type="match status" value="1"/>
</dbReference>
<evidence type="ECO:0000259" key="2">
    <source>
        <dbReference type="PROSITE" id="PS50943"/>
    </source>
</evidence>
<dbReference type="PANTHER" id="PTHR46558:SF4">
    <property type="entry name" value="DNA-BIDING PHAGE PROTEIN"/>
    <property type="match status" value="1"/>
</dbReference>
<dbReference type="PROSITE" id="PS50943">
    <property type="entry name" value="HTH_CROC1"/>
    <property type="match status" value="1"/>
</dbReference>
<dbReference type="EMBL" id="CZBO01000008">
    <property type="protein sequence ID" value="CUQ30600.1"/>
    <property type="molecule type" value="Genomic_DNA"/>
</dbReference>
<sequence length="266" mass="31073">MYKDNLAKNIKALRAKHNLTQSELAEKLKITRQSLSSYEKGTREPDITLLIEMANCFNCSVDFLIFDNVDNNLDNIYENFKIGEFKNFDNQLSKYMISKKNQLESIINNLNLEVEKINAILNLIYKSNEKNSVVSEYKEIKIPILNNYLIENIKFNSFITTTLKDPLSFSKEYFIVTVRDESMNKIFNINEKIIIEKTNDLKVGDIGLILINNKEYTIKKIISLNNDYIKLSPVSENKTYKEELYDLNKVNIDIKGKYIINLDDYL</sequence>
<evidence type="ECO:0000256" key="1">
    <source>
        <dbReference type="ARBA" id="ARBA00023125"/>
    </source>
</evidence>
<dbReference type="CDD" id="cd06529">
    <property type="entry name" value="S24_LexA-like"/>
    <property type="match status" value="1"/>
</dbReference>
<dbReference type="InterPro" id="IPR036286">
    <property type="entry name" value="LexA/Signal_pep-like_sf"/>
</dbReference>
<dbReference type="InterPro" id="IPR001387">
    <property type="entry name" value="Cro/C1-type_HTH"/>
</dbReference>
<protein>
    <submittedName>
        <fullName evidence="3">XRE family transcriptional regulator</fullName>
    </submittedName>
</protein>
<dbReference type="InterPro" id="IPR010982">
    <property type="entry name" value="Lambda_DNA-bd_dom_sf"/>
</dbReference>
<reference evidence="3 4" key="1">
    <citation type="submission" date="2015-09" db="EMBL/GenBank/DDBJ databases">
        <authorList>
            <consortium name="Pathogen Informatics"/>
        </authorList>
    </citation>
    <scope>NUCLEOTIDE SEQUENCE [LARGE SCALE GENOMIC DNA]</scope>
    <source>
        <strain evidence="3 4">2789STDY5834956</strain>
    </source>
</reference>
<gene>
    <name evidence="3" type="primary">immR_2</name>
    <name evidence="3" type="ORF">ERS852568_02762</name>
</gene>
<dbReference type="Gene3D" id="2.10.109.10">
    <property type="entry name" value="Umud Fragment, subunit A"/>
    <property type="match status" value="1"/>
</dbReference>
<dbReference type="CDD" id="cd00093">
    <property type="entry name" value="HTH_XRE"/>
    <property type="match status" value="1"/>
</dbReference>
<dbReference type="AlphaFoldDB" id="A0A174VF40"/>
<evidence type="ECO:0000313" key="4">
    <source>
        <dbReference type="Proteomes" id="UP000095563"/>
    </source>
</evidence>
<accession>A0A174VF40</accession>
<dbReference type="InterPro" id="IPR015927">
    <property type="entry name" value="Peptidase_S24_S26A/B/C"/>
</dbReference>
<organism evidence="3 4">
    <name type="scientific">Clostridium baratii</name>
    <dbReference type="NCBI Taxonomy" id="1561"/>
    <lineage>
        <taxon>Bacteria</taxon>
        <taxon>Bacillati</taxon>
        <taxon>Bacillota</taxon>
        <taxon>Clostridia</taxon>
        <taxon>Eubacteriales</taxon>
        <taxon>Clostridiaceae</taxon>
        <taxon>Clostridium</taxon>
    </lineage>
</organism>
<dbReference type="Gene3D" id="1.10.260.40">
    <property type="entry name" value="lambda repressor-like DNA-binding domains"/>
    <property type="match status" value="1"/>
</dbReference>
<dbReference type="PANTHER" id="PTHR46558">
    <property type="entry name" value="TRACRIPTIONAL REGULATORY PROTEIN-RELATED-RELATED"/>
    <property type="match status" value="1"/>
</dbReference>
<dbReference type="Proteomes" id="UP000095563">
    <property type="component" value="Unassembled WGS sequence"/>
</dbReference>
<dbReference type="Pfam" id="PF01381">
    <property type="entry name" value="HTH_3"/>
    <property type="match status" value="1"/>
</dbReference>
<dbReference type="InterPro" id="IPR039418">
    <property type="entry name" value="LexA-like"/>
</dbReference>
<feature type="domain" description="HTH cro/C1-type" evidence="2">
    <location>
        <begin position="10"/>
        <end position="64"/>
    </location>
</feature>
<name>A0A174VF40_9CLOT</name>
<dbReference type="RefSeq" id="WP_055208789.1">
    <property type="nucleotide sequence ID" value="NZ_CZBO01000008.1"/>
</dbReference>
<proteinExistence type="predicted"/>
<dbReference type="SUPFAM" id="SSF51306">
    <property type="entry name" value="LexA/Signal peptidase"/>
    <property type="match status" value="1"/>
</dbReference>
<evidence type="ECO:0000313" key="3">
    <source>
        <dbReference type="EMBL" id="CUQ30600.1"/>
    </source>
</evidence>
<dbReference type="SUPFAM" id="SSF47413">
    <property type="entry name" value="lambda repressor-like DNA-binding domains"/>
    <property type="match status" value="1"/>
</dbReference>
<dbReference type="GO" id="GO:0003677">
    <property type="term" value="F:DNA binding"/>
    <property type="evidence" value="ECO:0007669"/>
    <property type="project" value="UniProtKB-KW"/>
</dbReference>
<keyword evidence="1" id="KW-0238">DNA-binding</keyword>